<dbReference type="Proteomes" id="UP000663207">
    <property type="component" value="Chromosome"/>
</dbReference>
<keyword evidence="3" id="KW-0808">Transferase</keyword>
<dbReference type="RefSeq" id="WP_207379464.1">
    <property type="nucleotide sequence ID" value="NZ_CP071502.1"/>
</dbReference>
<feature type="domain" description="Acyltransferase 3" evidence="2">
    <location>
        <begin position="9"/>
        <end position="308"/>
    </location>
</feature>
<feature type="transmembrane region" description="Helical" evidence="1">
    <location>
        <begin position="292"/>
        <end position="313"/>
    </location>
</feature>
<accession>A0ABX7QWY7</accession>
<feature type="transmembrane region" description="Helical" evidence="1">
    <location>
        <begin position="36"/>
        <end position="59"/>
    </location>
</feature>
<keyword evidence="3" id="KW-0012">Acyltransferase</keyword>
<proteinExistence type="predicted"/>
<keyword evidence="1" id="KW-1133">Transmembrane helix</keyword>
<dbReference type="Pfam" id="PF01757">
    <property type="entry name" value="Acyl_transf_3"/>
    <property type="match status" value="1"/>
</dbReference>
<evidence type="ECO:0000259" key="2">
    <source>
        <dbReference type="Pfam" id="PF01757"/>
    </source>
</evidence>
<gene>
    <name evidence="3" type="ORF">JYB85_11835</name>
</gene>
<feature type="transmembrane region" description="Helical" evidence="1">
    <location>
        <begin position="165"/>
        <end position="182"/>
    </location>
</feature>
<protein>
    <submittedName>
        <fullName evidence="3">Acyltransferase</fullName>
    </submittedName>
</protein>
<dbReference type="InterPro" id="IPR002656">
    <property type="entry name" value="Acyl_transf_3_dom"/>
</dbReference>
<keyword evidence="1" id="KW-0812">Transmembrane</keyword>
<dbReference type="PANTHER" id="PTHR23028:SF53">
    <property type="entry name" value="ACYL_TRANSF_3 DOMAIN-CONTAINING PROTEIN"/>
    <property type="match status" value="1"/>
</dbReference>
<feature type="transmembrane region" description="Helical" evidence="1">
    <location>
        <begin position="12"/>
        <end position="29"/>
    </location>
</feature>
<keyword evidence="1" id="KW-0472">Membrane</keyword>
<reference evidence="3 4" key="1">
    <citation type="submission" date="2021-03" db="EMBL/GenBank/DDBJ databases">
        <title>Novel species identification of genus Shewanella.</title>
        <authorList>
            <person name="Liu G."/>
            <person name="Zhang Q."/>
        </authorList>
    </citation>
    <scope>NUCLEOTIDE SEQUENCE [LARGE SCALE GENOMIC DNA]</scope>
    <source>
        <strain evidence="3 4">FJAT-52962</strain>
    </source>
</reference>
<evidence type="ECO:0000256" key="1">
    <source>
        <dbReference type="SAM" id="Phobius"/>
    </source>
</evidence>
<feature type="transmembrane region" description="Helical" evidence="1">
    <location>
        <begin position="268"/>
        <end position="286"/>
    </location>
</feature>
<dbReference type="GO" id="GO:0016746">
    <property type="term" value="F:acyltransferase activity"/>
    <property type="evidence" value="ECO:0007669"/>
    <property type="project" value="UniProtKB-KW"/>
</dbReference>
<evidence type="ECO:0000313" key="4">
    <source>
        <dbReference type="Proteomes" id="UP000663207"/>
    </source>
</evidence>
<sequence>MINRENSNNFDLTRNVLSFLVFFTHWNILTNGGYDFFLFHLSGLAIDLFFIVSGFLIWWSYKSDNNIINFYLKRFFRIFPLYFFLILLQTLFFAFYSNGSIYDLHKYFLSNILFLNFISPTVGDLLSGLEVNAINGSLWTLKNEVIFYVLVPLLFKLYEKYGLKFLCLIYSFSILYIIYFHLLNNERMLFQFPAQIRLFLSGILAYIYFDRIGRFSQYKVVTLSLILVILFRENVYFRFTVYPLFLSVILIYFVYYVKTYVIKFDFSYSFYIIHFPLIQLAILFDLNPSNPFLSLVLLFSLTVLLSYLSELYIEKRFVIVGREIIKRRKNADLLRLKSR</sequence>
<organism evidence="3 4">
    <name type="scientific">Shewanella sedimentimangrovi</name>
    <dbReference type="NCBI Taxonomy" id="2814293"/>
    <lineage>
        <taxon>Bacteria</taxon>
        <taxon>Pseudomonadati</taxon>
        <taxon>Pseudomonadota</taxon>
        <taxon>Gammaproteobacteria</taxon>
        <taxon>Alteromonadales</taxon>
        <taxon>Shewanellaceae</taxon>
        <taxon>Shewanella</taxon>
    </lineage>
</organism>
<feature type="transmembrane region" description="Helical" evidence="1">
    <location>
        <begin position="79"/>
        <end position="96"/>
    </location>
</feature>
<dbReference type="PANTHER" id="PTHR23028">
    <property type="entry name" value="ACETYLTRANSFERASE"/>
    <property type="match status" value="1"/>
</dbReference>
<feature type="transmembrane region" description="Helical" evidence="1">
    <location>
        <begin position="188"/>
        <end position="208"/>
    </location>
</feature>
<feature type="transmembrane region" description="Helical" evidence="1">
    <location>
        <begin position="237"/>
        <end position="256"/>
    </location>
</feature>
<dbReference type="InterPro" id="IPR050879">
    <property type="entry name" value="Acyltransferase_3"/>
</dbReference>
<dbReference type="EMBL" id="CP071502">
    <property type="protein sequence ID" value="QSX36027.1"/>
    <property type="molecule type" value="Genomic_DNA"/>
</dbReference>
<name>A0ABX7QWY7_9GAMM</name>
<keyword evidence="4" id="KW-1185">Reference proteome</keyword>
<evidence type="ECO:0000313" key="3">
    <source>
        <dbReference type="EMBL" id="QSX36027.1"/>
    </source>
</evidence>